<protein>
    <submittedName>
        <fullName evidence="13">Heme lyase CcmF/NrfE family subunit</fullName>
    </submittedName>
</protein>
<keyword evidence="7 10" id="KW-1133">Transmembrane helix</keyword>
<sequence>MNDFGALCLITSFSLLLFSIVQTSYGIFRNDPQGIELGRYTLMTNFGVVLLAFAVLVVQLVRTDLSNYYVAMHSSEHLPLFYKMTSVWSGSSGSLLFWNLLLSFFTFLVLWQTRQLVNDRVPIMNLSLAVLACFFSFLAIFFPDAQPFREFQPAAAAGRGLNPLLQHWAMIIHPPILYVGYVSFAIPFSIATSALITGQLSENWFRFVRRWSIFSWFFLGTGILLGSKWAYEELGWGGYWAWDPVENASLMPWLLSTAFLHSMIIQERRGMLKFWNMLLIILAFHFCLLGTWITRSGVLEGPHSFSKSTIGTPFIIYIGISFFVYCGFLIYRRKELSPERNLEAMTSKEGSFLLNNFLLVIATLSILLGVFSPLLYGREFKAPWFNSWGVPSGILLLLLMGSAPLLAWRKGADKIFFATLFKPLIAGVLGAAAYIFYYSRNYSISDYSLGDVLGEVYSVLTVGLAVFTLAGIAQEYHRGIAARRISYPKEGYFTAGIRMLLKNKRRYGGYLVHLSMVILFVGLAGNAFKQNTSVKFFYFLELPRANEVVYTSQDTAVLGDYVIAASSLKIKPIVNGDPNEGVNHRNVIVTHEATFEVKRQLKDFATMVTERRFYPQISHLSGDFETHIPTSEPAIASTPKEDLYVQLGAIEHADLSDENPDLPRLFMSYFFTRDPDLKSEQYLRFPRQIVANLEVWINPMVKFIWAGSLLFFLSGLLILLPIGENRP</sequence>
<accession>A0A4V3JE97</accession>
<feature type="transmembrane region" description="Helical" evidence="10">
    <location>
        <begin position="415"/>
        <end position="437"/>
    </location>
</feature>
<evidence type="ECO:0000256" key="9">
    <source>
        <dbReference type="ARBA" id="ARBA00037230"/>
    </source>
</evidence>
<dbReference type="InterPro" id="IPR002541">
    <property type="entry name" value="Cyt_c_assembly"/>
</dbReference>
<organism evidence="13 14">
    <name type="scientific">Leptospira fluminis</name>
    <dbReference type="NCBI Taxonomy" id="2484979"/>
    <lineage>
        <taxon>Bacteria</taxon>
        <taxon>Pseudomonadati</taxon>
        <taxon>Spirochaetota</taxon>
        <taxon>Spirochaetia</taxon>
        <taxon>Leptospirales</taxon>
        <taxon>Leptospiraceae</taxon>
        <taxon>Leptospira</taxon>
    </lineage>
</organism>
<dbReference type="OrthoDB" id="9761451at2"/>
<evidence type="ECO:0000256" key="8">
    <source>
        <dbReference type="ARBA" id="ARBA00023136"/>
    </source>
</evidence>
<keyword evidence="14" id="KW-1185">Reference proteome</keyword>
<dbReference type="GO" id="GO:0016829">
    <property type="term" value="F:lyase activity"/>
    <property type="evidence" value="ECO:0007669"/>
    <property type="project" value="UniProtKB-KW"/>
</dbReference>
<evidence type="ECO:0000256" key="7">
    <source>
        <dbReference type="ARBA" id="ARBA00022989"/>
    </source>
</evidence>
<comment type="function">
    <text evidence="9">Required for the biogenesis of c-type cytochromes. Possible subunit of a heme lyase.</text>
</comment>
<proteinExistence type="inferred from homology"/>
<keyword evidence="4" id="KW-0997">Cell inner membrane</keyword>
<reference evidence="13" key="1">
    <citation type="journal article" date="2019" name="PLoS Negl. Trop. Dis.">
        <title>Revisiting the worldwide diversity of Leptospira species in the environment.</title>
        <authorList>
            <person name="Vincent A.T."/>
            <person name="Schiettekatte O."/>
            <person name="Bourhy P."/>
            <person name="Veyrier F.J."/>
            <person name="Picardeau M."/>
        </authorList>
    </citation>
    <scope>NUCLEOTIDE SEQUENCE [LARGE SCALE GENOMIC DNA]</scope>
    <source>
        <strain evidence="13">SCS5</strain>
    </source>
</reference>
<feature type="transmembrane region" description="Helical" evidence="10">
    <location>
        <begin position="87"/>
        <end position="111"/>
    </location>
</feature>
<feature type="domain" description="Cytochrome c-type biogenesis protein CcmF C-terminal" evidence="12">
    <location>
        <begin position="590"/>
        <end position="719"/>
    </location>
</feature>
<feature type="transmembrane region" description="Helical" evidence="10">
    <location>
        <begin position="507"/>
        <end position="528"/>
    </location>
</feature>
<feature type="transmembrane region" description="Helical" evidence="10">
    <location>
        <begin position="40"/>
        <end position="61"/>
    </location>
</feature>
<name>A0A4V3JE97_9LEPT</name>
<evidence type="ECO:0000256" key="6">
    <source>
        <dbReference type="ARBA" id="ARBA00022748"/>
    </source>
</evidence>
<dbReference type="InterPro" id="IPR003568">
    <property type="entry name" value="Cyt_c_biogenesis_CcmF"/>
</dbReference>
<dbReference type="EMBL" id="RQEV01000015">
    <property type="protein sequence ID" value="TGK15661.1"/>
    <property type="molecule type" value="Genomic_DNA"/>
</dbReference>
<dbReference type="RefSeq" id="WP_135814380.1">
    <property type="nucleotide sequence ID" value="NZ_RQEV01000015.1"/>
</dbReference>
<feature type="domain" description="Cytochrome c assembly protein" evidence="11">
    <location>
        <begin position="88"/>
        <end position="296"/>
    </location>
</feature>
<keyword evidence="8 10" id="KW-0472">Membrane</keyword>
<dbReference type="Pfam" id="PF01578">
    <property type="entry name" value="Cytochrom_C_asm"/>
    <property type="match status" value="1"/>
</dbReference>
<dbReference type="PANTHER" id="PTHR43653:SF1">
    <property type="entry name" value="CYTOCHROME C-TYPE BIOGENESIS PROTEIN CCMF"/>
    <property type="match status" value="1"/>
</dbReference>
<evidence type="ECO:0000256" key="10">
    <source>
        <dbReference type="SAM" id="Phobius"/>
    </source>
</evidence>
<feature type="transmembrane region" description="Helical" evidence="10">
    <location>
        <begin position="250"/>
        <end position="267"/>
    </location>
</feature>
<dbReference type="PANTHER" id="PTHR43653">
    <property type="entry name" value="CYTOCHROME C ASSEMBLY PROTEIN-RELATED"/>
    <property type="match status" value="1"/>
</dbReference>
<dbReference type="GO" id="GO:0020037">
    <property type="term" value="F:heme binding"/>
    <property type="evidence" value="ECO:0007669"/>
    <property type="project" value="InterPro"/>
</dbReference>
<feature type="transmembrane region" description="Helical" evidence="10">
    <location>
        <begin position="457"/>
        <end position="476"/>
    </location>
</feature>
<evidence type="ECO:0000259" key="11">
    <source>
        <dbReference type="Pfam" id="PF01578"/>
    </source>
</evidence>
<feature type="transmembrane region" description="Helical" evidence="10">
    <location>
        <begin position="123"/>
        <end position="142"/>
    </location>
</feature>
<dbReference type="GO" id="GO:0015232">
    <property type="term" value="F:heme transmembrane transporter activity"/>
    <property type="evidence" value="ECO:0007669"/>
    <property type="project" value="InterPro"/>
</dbReference>
<feature type="transmembrane region" description="Helical" evidence="10">
    <location>
        <begin position="703"/>
        <end position="722"/>
    </location>
</feature>
<dbReference type="GO" id="GO:0017004">
    <property type="term" value="P:cytochrome complex assembly"/>
    <property type="evidence" value="ECO:0007669"/>
    <property type="project" value="UniProtKB-KW"/>
</dbReference>
<evidence type="ECO:0000256" key="1">
    <source>
        <dbReference type="ARBA" id="ARBA00004429"/>
    </source>
</evidence>
<evidence type="ECO:0000256" key="2">
    <source>
        <dbReference type="ARBA" id="ARBA00009186"/>
    </source>
</evidence>
<comment type="caution">
    <text evidence="13">The sequence shown here is derived from an EMBL/GenBank/DDBJ whole genome shotgun (WGS) entry which is preliminary data.</text>
</comment>
<evidence type="ECO:0000313" key="14">
    <source>
        <dbReference type="Proteomes" id="UP000297855"/>
    </source>
</evidence>
<gene>
    <name evidence="13" type="ORF">EHO61_15020</name>
</gene>
<evidence type="ECO:0000313" key="13">
    <source>
        <dbReference type="EMBL" id="TGK15661.1"/>
    </source>
</evidence>
<keyword evidence="13" id="KW-0456">Lyase</keyword>
<comment type="subcellular location">
    <subcellularLocation>
        <location evidence="1">Cell inner membrane</location>
        <topology evidence="1">Multi-pass membrane protein</topology>
    </subcellularLocation>
</comment>
<dbReference type="PRINTS" id="PR01410">
    <property type="entry name" value="CCBIOGENESIS"/>
</dbReference>
<dbReference type="Pfam" id="PF16327">
    <property type="entry name" value="CcmF_C"/>
    <property type="match status" value="2"/>
</dbReference>
<feature type="transmembrane region" description="Helical" evidence="10">
    <location>
        <begin position="388"/>
        <end position="408"/>
    </location>
</feature>
<comment type="similarity">
    <text evidence="2">Belongs to the CcmF/CycK/Ccl1/NrfE/CcsA family.</text>
</comment>
<evidence type="ECO:0000259" key="12">
    <source>
        <dbReference type="Pfam" id="PF16327"/>
    </source>
</evidence>
<feature type="domain" description="Cytochrome c-type biogenesis protein CcmF C-terminal" evidence="12">
    <location>
        <begin position="315"/>
        <end position="533"/>
    </location>
</feature>
<evidence type="ECO:0000256" key="4">
    <source>
        <dbReference type="ARBA" id="ARBA00022519"/>
    </source>
</evidence>
<feature type="transmembrane region" description="Helical" evidence="10">
    <location>
        <begin position="274"/>
        <end position="294"/>
    </location>
</feature>
<feature type="transmembrane region" description="Helical" evidence="10">
    <location>
        <begin position="314"/>
        <end position="331"/>
    </location>
</feature>
<keyword evidence="6" id="KW-0201">Cytochrome c-type biogenesis</keyword>
<dbReference type="InterPro" id="IPR003567">
    <property type="entry name" value="Cyt_c_biogenesis"/>
</dbReference>
<dbReference type="PRINTS" id="PR01411">
    <property type="entry name" value="CCMFBIOGNSIS"/>
</dbReference>
<keyword evidence="3" id="KW-1003">Cell membrane</keyword>
<dbReference type="InterPro" id="IPR032523">
    <property type="entry name" value="CcmF_C"/>
</dbReference>
<evidence type="ECO:0000256" key="3">
    <source>
        <dbReference type="ARBA" id="ARBA00022475"/>
    </source>
</evidence>
<feature type="transmembrane region" description="Helical" evidence="10">
    <location>
        <begin position="208"/>
        <end position="230"/>
    </location>
</feature>
<keyword evidence="5 10" id="KW-0812">Transmembrane</keyword>
<feature type="transmembrane region" description="Helical" evidence="10">
    <location>
        <begin position="176"/>
        <end position="196"/>
    </location>
</feature>
<dbReference type="AlphaFoldDB" id="A0A4V3JE97"/>
<evidence type="ECO:0000256" key="5">
    <source>
        <dbReference type="ARBA" id="ARBA00022692"/>
    </source>
</evidence>
<dbReference type="Proteomes" id="UP000297855">
    <property type="component" value="Unassembled WGS sequence"/>
</dbReference>
<feature type="transmembrane region" description="Helical" evidence="10">
    <location>
        <begin position="6"/>
        <end position="28"/>
    </location>
</feature>
<dbReference type="GO" id="GO:0005886">
    <property type="term" value="C:plasma membrane"/>
    <property type="evidence" value="ECO:0007669"/>
    <property type="project" value="UniProtKB-SubCell"/>
</dbReference>
<feature type="transmembrane region" description="Helical" evidence="10">
    <location>
        <begin position="352"/>
        <end position="376"/>
    </location>
</feature>